<feature type="region of interest" description="Disordered" evidence="1">
    <location>
        <begin position="386"/>
        <end position="405"/>
    </location>
</feature>
<keyword evidence="2" id="KW-0472">Membrane</keyword>
<gene>
    <name evidence="4" type="ORF">GSI_05884</name>
</gene>
<protein>
    <recommendedName>
        <fullName evidence="3">DUF6534 domain-containing protein</fullName>
    </recommendedName>
</protein>
<comment type="caution">
    <text evidence="4">The sequence shown here is derived from an EMBL/GenBank/DDBJ whole genome shotgun (WGS) entry which is preliminary data.</text>
</comment>
<organism evidence="4 5">
    <name type="scientific">Ganoderma sinense ZZ0214-1</name>
    <dbReference type="NCBI Taxonomy" id="1077348"/>
    <lineage>
        <taxon>Eukaryota</taxon>
        <taxon>Fungi</taxon>
        <taxon>Dikarya</taxon>
        <taxon>Basidiomycota</taxon>
        <taxon>Agaricomycotina</taxon>
        <taxon>Agaricomycetes</taxon>
        <taxon>Polyporales</taxon>
        <taxon>Polyporaceae</taxon>
        <taxon>Ganoderma</taxon>
    </lineage>
</organism>
<keyword evidence="5" id="KW-1185">Reference proteome</keyword>
<dbReference type="EMBL" id="AYKW01000012">
    <property type="protein sequence ID" value="PIL31187.1"/>
    <property type="molecule type" value="Genomic_DNA"/>
</dbReference>
<dbReference type="OrthoDB" id="2739927at2759"/>
<feature type="transmembrane region" description="Helical" evidence="2">
    <location>
        <begin position="306"/>
        <end position="327"/>
    </location>
</feature>
<feature type="transmembrane region" description="Helical" evidence="2">
    <location>
        <begin position="125"/>
        <end position="146"/>
    </location>
</feature>
<evidence type="ECO:0000313" key="5">
    <source>
        <dbReference type="Proteomes" id="UP000230002"/>
    </source>
</evidence>
<keyword evidence="2" id="KW-1133">Transmembrane helix</keyword>
<accession>A0A2G8SBP9</accession>
<dbReference type="Proteomes" id="UP000230002">
    <property type="component" value="Unassembled WGS sequence"/>
</dbReference>
<sequence length="405" mass="44692">MLAFQLCSSSDSDSLPSSTPAIAARDRLRLCVASVPSQLDSALLRNPQSLSLIGAFPWSPVCVTEKDHEHVYRDERHSAGRGPASQLSAHPGGELHGRMVAGHCGDISTYQYFREYAGDRKFMKVWVLTVVFLETAVSCLILHIAYFYLVEKYWEPTYLFVRKPVWGFTALPILATLVVVLSQSFFIRRVWLFAPKFRPVVGLAFIMSLSNVGFFTALGVKTSKASNFIDGLKYTWLASVGSSIQMGGDIILSLTLIYVLRQSRTGINKTDSMLEVLIAYALSTGALNCVVHILNVAFSIAWPSNFIYAMLSCILTKLYANTFLVALNTRKFLTHSLSDRSRSGPIGLSGLAGTDRSSGYTGSTNPTPTTIELKVVREETFEYDDSPVRSPIKRRGNPDVAQSMV</sequence>
<dbReference type="PANTHER" id="PTHR40465">
    <property type="entry name" value="CHROMOSOME 1, WHOLE GENOME SHOTGUN SEQUENCE"/>
    <property type="match status" value="1"/>
</dbReference>
<name>A0A2G8SBP9_9APHY</name>
<evidence type="ECO:0000256" key="1">
    <source>
        <dbReference type="SAM" id="MobiDB-lite"/>
    </source>
</evidence>
<keyword evidence="2" id="KW-0812">Transmembrane</keyword>
<feature type="transmembrane region" description="Helical" evidence="2">
    <location>
        <begin position="240"/>
        <end position="260"/>
    </location>
</feature>
<feature type="transmembrane region" description="Helical" evidence="2">
    <location>
        <begin position="166"/>
        <end position="187"/>
    </location>
</feature>
<feature type="domain" description="DUF6534" evidence="3">
    <location>
        <begin position="248"/>
        <end position="331"/>
    </location>
</feature>
<evidence type="ECO:0000256" key="2">
    <source>
        <dbReference type="SAM" id="Phobius"/>
    </source>
</evidence>
<feature type="region of interest" description="Disordered" evidence="1">
    <location>
        <begin position="348"/>
        <end position="371"/>
    </location>
</feature>
<feature type="transmembrane region" description="Helical" evidence="2">
    <location>
        <begin position="199"/>
        <end position="220"/>
    </location>
</feature>
<feature type="transmembrane region" description="Helical" evidence="2">
    <location>
        <begin position="272"/>
        <end position="294"/>
    </location>
</feature>
<reference evidence="4 5" key="1">
    <citation type="journal article" date="2015" name="Sci. Rep.">
        <title>Chromosome-level genome map provides insights into diverse defense mechanisms in the medicinal fungus Ganoderma sinense.</title>
        <authorList>
            <person name="Zhu Y."/>
            <person name="Xu J."/>
            <person name="Sun C."/>
            <person name="Zhou S."/>
            <person name="Xu H."/>
            <person name="Nelson D.R."/>
            <person name="Qian J."/>
            <person name="Song J."/>
            <person name="Luo H."/>
            <person name="Xiang L."/>
            <person name="Li Y."/>
            <person name="Xu Z."/>
            <person name="Ji A."/>
            <person name="Wang L."/>
            <person name="Lu S."/>
            <person name="Hayward A."/>
            <person name="Sun W."/>
            <person name="Li X."/>
            <person name="Schwartz D.C."/>
            <person name="Wang Y."/>
            <person name="Chen S."/>
        </authorList>
    </citation>
    <scope>NUCLEOTIDE SEQUENCE [LARGE SCALE GENOMIC DNA]</scope>
    <source>
        <strain evidence="4 5">ZZ0214-1</strain>
    </source>
</reference>
<proteinExistence type="predicted"/>
<evidence type="ECO:0000259" key="3">
    <source>
        <dbReference type="Pfam" id="PF20152"/>
    </source>
</evidence>
<feature type="compositionally biased region" description="Polar residues" evidence="1">
    <location>
        <begin position="355"/>
        <end position="370"/>
    </location>
</feature>
<dbReference type="Pfam" id="PF20152">
    <property type="entry name" value="DUF6534"/>
    <property type="match status" value="1"/>
</dbReference>
<dbReference type="AlphaFoldDB" id="A0A2G8SBP9"/>
<dbReference type="PANTHER" id="PTHR40465:SF1">
    <property type="entry name" value="DUF6534 DOMAIN-CONTAINING PROTEIN"/>
    <property type="match status" value="1"/>
</dbReference>
<dbReference type="STRING" id="1077348.A0A2G8SBP9"/>
<dbReference type="InterPro" id="IPR045339">
    <property type="entry name" value="DUF6534"/>
</dbReference>
<evidence type="ECO:0000313" key="4">
    <source>
        <dbReference type="EMBL" id="PIL31187.1"/>
    </source>
</evidence>